<dbReference type="EMBL" id="BGZK01000168">
    <property type="protein sequence ID" value="GBP25030.1"/>
    <property type="molecule type" value="Genomic_DNA"/>
</dbReference>
<protein>
    <submittedName>
        <fullName evidence="1">Uncharacterized protein</fullName>
    </submittedName>
</protein>
<name>A0A4C1UFV4_EUMVA</name>
<organism evidence="1 2">
    <name type="scientific">Eumeta variegata</name>
    <name type="common">Bagworm moth</name>
    <name type="synonym">Eumeta japonica</name>
    <dbReference type="NCBI Taxonomy" id="151549"/>
    <lineage>
        <taxon>Eukaryota</taxon>
        <taxon>Metazoa</taxon>
        <taxon>Ecdysozoa</taxon>
        <taxon>Arthropoda</taxon>
        <taxon>Hexapoda</taxon>
        <taxon>Insecta</taxon>
        <taxon>Pterygota</taxon>
        <taxon>Neoptera</taxon>
        <taxon>Endopterygota</taxon>
        <taxon>Lepidoptera</taxon>
        <taxon>Glossata</taxon>
        <taxon>Ditrysia</taxon>
        <taxon>Tineoidea</taxon>
        <taxon>Psychidae</taxon>
        <taxon>Oiketicinae</taxon>
        <taxon>Eumeta</taxon>
    </lineage>
</organism>
<comment type="caution">
    <text evidence="1">The sequence shown here is derived from an EMBL/GenBank/DDBJ whole genome shotgun (WGS) entry which is preliminary data.</text>
</comment>
<gene>
    <name evidence="1" type="ORF">EVAR_94325_1</name>
</gene>
<sequence>MRYESTRKRRPTVTYSARSPNPRAAVLCQNPTSYCIPFPMLSSFYGIVGSMDFSIDPSGSVGSRRYRCIVDSSVAGSRSYFVMAYEMRLQ</sequence>
<accession>A0A4C1UFV4</accession>
<proteinExistence type="predicted"/>
<evidence type="ECO:0000313" key="1">
    <source>
        <dbReference type="EMBL" id="GBP25030.1"/>
    </source>
</evidence>
<dbReference type="AlphaFoldDB" id="A0A4C1UFV4"/>
<keyword evidence="2" id="KW-1185">Reference proteome</keyword>
<dbReference type="Proteomes" id="UP000299102">
    <property type="component" value="Unassembled WGS sequence"/>
</dbReference>
<reference evidence="1 2" key="1">
    <citation type="journal article" date="2019" name="Commun. Biol.">
        <title>The bagworm genome reveals a unique fibroin gene that provides high tensile strength.</title>
        <authorList>
            <person name="Kono N."/>
            <person name="Nakamura H."/>
            <person name="Ohtoshi R."/>
            <person name="Tomita M."/>
            <person name="Numata K."/>
            <person name="Arakawa K."/>
        </authorList>
    </citation>
    <scope>NUCLEOTIDE SEQUENCE [LARGE SCALE GENOMIC DNA]</scope>
</reference>
<evidence type="ECO:0000313" key="2">
    <source>
        <dbReference type="Proteomes" id="UP000299102"/>
    </source>
</evidence>